<feature type="compositionally biased region" description="Basic and acidic residues" evidence="1">
    <location>
        <begin position="30"/>
        <end position="43"/>
    </location>
</feature>
<keyword evidence="3" id="KW-1185">Reference proteome</keyword>
<dbReference type="Proteomes" id="UP000716446">
    <property type="component" value="Unassembled WGS sequence"/>
</dbReference>
<dbReference type="AlphaFoldDB" id="A0A9N8PEX0"/>
<gene>
    <name evidence="2" type="ORF">AWRI4619_LOCUS7164</name>
</gene>
<comment type="caution">
    <text evidence="2">The sequence shown here is derived from an EMBL/GenBank/DDBJ whole genome shotgun (WGS) entry which is preliminary data.</text>
</comment>
<evidence type="ECO:0000313" key="3">
    <source>
        <dbReference type="Proteomes" id="UP000716446"/>
    </source>
</evidence>
<proteinExistence type="predicted"/>
<feature type="region of interest" description="Disordered" evidence="1">
    <location>
        <begin position="1"/>
        <end position="90"/>
    </location>
</feature>
<sequence>MKNDTNQTQSGDKMVEQIKSELEVEVEDIDQTKAADKAEEGKNEQSGQELSQLPDAEESGQELSQLPDVPTTDPGEHGLPEAKKLKTDHN</sequence>
<reference evidence="2" key="1">
    <citation type="submission" date="2020-06" db="EMBL/GenBank/DDBJ databases">
        <authorList>
            <person name="Onetto C."/>
        </authorList>
    </citation>
    <scope>NUCLEOTIDE SEQUENCE</scope>
</reference>
<feature type="compositionally biased region" description="Basic and acidic residues" evidence="1">
    <location>
        <begin position="13"/>
        <end position="22"/>
    </location>
</feature>
<feature type="compositionally biased region" description="Polar residues" evidence="1">
    <location>
        <begin position="1"/>
        <end position="11"/>
    </location>
</feature>
<accession>A0A9N8PEX0</accession>
<organism evidence="2 3">
    <name type="scientific">Aureobasidium vineae</name>
    <dbReference type="NCBI Taxonomy" id="2773715"/>
    <lineage>
        <taxon>Eukaryota</taxon>
        <taxon>Fungi</taxon>
        <taxon>Dikarya</taxon>
        <taxon>Ascomycota</taxon>
        <taxon>Pezizomycotina</taxon>
        <taxon>Dothideomycetes</taxon>
        <taxon>Dothideomycetidae</taxon>
        <taxon>Dothideales</taxon>
        <taxon>Saccotheciaceae</taxon>
        <taxon>Aureobasidium</taxon>
    </lineage>
</organism>
<feature type="compositionally biased region" description="Basic and acidic residues" evidence="1">
    <location>
        <begin position="74"/>
        <end position="90"/>
    </location>
</feature>
<evidence type="ECO:0000256" key="1">
    <source>
        <dbReference type="SAM" id="MobiDB-lite"/>
    </source>
</evidence>
<evidence type="ECO:0000313" key="2">
    <source>
        <dbReference type="EMBL" id="CAD0092154.1"/>
    </source>
</evidence>
<name>A0A9N8PEX0_9PEZI</name>
<dbReference type="EMBL" id="CAIJEN010000013">
    <property type="protein sequence ID" value="CAD0092154.1"/>
    <property type="molecule type" value="Genomic_DNA"/>
</dbReference>
<protein>
    <submittedName>
        <fullName evidence="2">Uncharacterized protein</fullName>
    </submittedName>
</protein>